<dbReference type="EMBL" id="HBGH01005044">
    <property type="protein sequence ID" value="CAD9230700.1"/>
    <property type="molecule type" value="Transcribed_RNA"/>
</dbReference>
<gene>
    <name evidence="2" type="ORF">CCAE0312_LOCUS2753</name>
</gene>
<feature type="region of interest" description="Disordered" evidence="1">
    <location>
        <begin position="66"/>
        <end position="101"/>
    </location>
</feature>
<accession>A0A7S1XDI5</accession>
<organism evidence="2">
    <name type="scientific">Compsopogon caeruleus</name>
    <dbReference type="NCBI Taxonomy" id="31354"/>
    <lineage>
        <taxon>Eukaryota</taxon>
        <taxon>Rhodophyta</taxon>
        <taxon>Compsopogonophyceae</taxon>
        <taxon>Compsopogonales</taxon>
        <taxon>Compsopogonaceae</taxon>
        <taxon>Compsopogon</taxon>
    </lineage>
</organism>
<feature type="region of interest" description="Disordered" evidence="1">
    <location>
        <begin position="142"/>
        <end position="173"/>
    </location>
</feature>
<dbReference type="AlphaFoldDB" id="A0A7S1XDI5"/>
<protein>
    <submittedName>
        <fullName evidence="2">Uncharacterized protein</fullName>
    </submittedName>
</protein>
<proteinExistence type="predicted"/>
<feature type="compositionally biased region" description="Basic residues" evidence="1">
    <location>
        <begin position="158"/>
        <end position="173"/>
    </location>
</feature>
<evidence type="ECO:0000256" key="1">
    <source>
        <dbReference type="SAM" id="MobiDB-lite"/>
    </source>
</evidence>
<evidence type="ECO:0000313" key="2">
    <source>
        <dbReference type="EMBL" id="CAD9230700.1"/>
    </source>
</evidence>
<sequence>MAKSIRSKVKRAFRAQRRRIMAPVIAAKDMRRARRLHAAAGFTQSRLVVEEASPPMHGGTEVVSNFVPTPRGPSLNVVHGPLAGRKEESDAEDEAAMDKDPVEMDVSVMEMERDGKEEVKAVNEKEQRAVEEDGLALAYSAVPLRTRKKRPNQVAYRPRTKRHPQNKRRALYW</sequence>
<name>A0A7S1XDI5_9RHOD</name>
<reference evidence="2" key="1">
    <citation type="submission" date="2021-01" db="EMBL/GenBank/DDBJ databases">
        <authorList>
            <person name="Corre E."/>
            <person name="Pelletier E."/>
            <person name="Niang G."/>
            <person name="Scheremetjew M."/>
            <person name="Finn R."/>
            <person name="Kale V."/>
            <person name="Holt S."/>
            <person name="Cochrane G."/>
            <person name="Meng A."/>
            <person name="Brown T."/>
            <person name="Cohen L."/>
        </authorList>
    </citation>
    <scope>NUCLEOTIDE SEQUENCE</scope>
    <source>
        <strain evidence="2">SAG 36.94</strain>
    </source>
</reference>